<comment type="caution">
    <text evidence="2">The sequence shown here is derived from an EMBL/GenBank/DDBJ whole genome shotgun (WGS) entry which is preliminary data.</text>
</comment>
<protein>
    <submittedName>
        <fullName evidence="2">Uncharacterized protein</fullName>
    </submittedName>
</protein>
<feature type="region of interest" description="Disordered" evidence="1">
    <location>
        <begin position="50"/>
        <end position="77"/>
    </location>
</feature>
<dbReference type="EMBL" id="BEHT01000023">
    <property type="protein sequence ID" value="GBC99240.1"/>
    <property type="molecule type" value="Genomic_DNA"/>
</dbReference>
<sequence length="315" mass="33404">MASDKGRRGVAQAAPAFLRNGDLQMDLRLGDLYDLVVRVVDERLRQWRLNGSGLPAGDAEPNSLTVPSRSETGQTPPSEWQALAQQLGEVVALQRQVLAALLQYQQRTEALLDELAGALAQLLGHQRGDSRHLPTASGGETETVPPPRSVKDGASQTEKPSAYPSALAPSVEPAVYVPAGEATVPPAEAVDGASVNWAELLVTYLQQAVGVQVQYLRERQMPATLEAGGGKVLVGEALRNGQAVTIAALHKDHITAPDVSIFYNAIIKPLRASVTEPVIGVVIGQQFDPKADRVAYAHELIALTIADLLSKGAAS</sequence>
<proteinExistence type="predicted"/>
<dbReference type="Proteomes" id="UP000236173">
    <property type="component" value="Unassembled WGS sequence"/>
</dbReference>
<name>A0A2H5XDI5_9BACT</name>
<dbReference type="AlphaFoldDB" id="A0A2H5XDI5"/>
<reference evidence="3" key="1">
    <citation type="submission" date="2017-09" db="EMBL/GenBank/DDBJ databases">
        <title>Metaegenomics of thermophilic ammonia-oxidizing enrichment culture.</title>
        <authorList>
            <person name="Kato S."/>
            <person name="Suzuki K."/>
        </authorList>
    </citation>
    <scope>NUCLEOTIDE SEQUENCE [LARGE SCALE GENOMIC DNA]</scope>
</reference>
<evidence type="ECO:0000313" key="2">
    <source>
        <dbReference type="EMBL" id="GBC99240.1"/>
    </source>
</evidence>
<evidence type="ECO:0000256" key="1">
    <source>
        <dbReference type="SAM" id="MobiDB-lite"/>
    </source>
</evidence>
<organism evidence="2 3">
    <name type="scientific">Candidatus Fervidibacter japonicus</name>
    <dbReference type="NCBI Taxonomy" id="2035412"/>
    <lineage>
        <taxon>Bacteria</taxon>
        <taxon>Candidatus Fervidibacterota</taxon>
        <taxon>Candidatus Fervidibacter</taxon>
    </lineage>
</organism>
<accession>A0A2H5XDI5</accession>
<feature type="compositionally biased region" description="Polar residues" evidence="1">
    <location>
        <begin position="62"/>
        <end position="77"/>
    </location>
</feature>
<feature type="region of interest" description="Disordered" evidence="1">
    <location>
        <begin position="126"/>
        <end position="166"/>
    </location>
</feature>
<evidence type="ECO:0000313" key="3">
    <source>
        <dbReference type="Proteomes" id="UP000236173"/>
    </source>
</evidence>
<gene>
    <name evidence="2" type="ORF">HRbin17_01762</name>
</gene>